<gene>
    <name evidence="1" type="ORF">JMJ77_008809</name>
</gene>
<dbReference type="EMBL" id="JAESDN010000016">
    <property type="protein sequence ID" value="KAG7041104.1"/>
    <property type="molecule type" value="Genomic_DNA"/>
</dbReference>
<dbReference type="Proteomes" id="UP000699042">
    <property type="component" value="Unassembled WGS sequence"/>
</dbReference>
<organism evidence="1 2">
    <name type="scientific">Colletotrichum scovillei</name>
    <dbReference type="NCBI Taxonomy" id="1209932"/>
    <lineage>
        <taxon>Eukaryota</taxon>
        <taxon>Fungi</taxon>
        <taxon>Dikarya</taxon>
        <taxon>Ascomycota</taxon>
        <taxon>Pezizomycotina</taxon>
        <taxon>Sordariomycetes</taxon>
        <taxon>Hypocreomycetidae</taxon>
        <taxon>Glomerellales</taxon>
        <taxon>Glomerellaceae</taxon>
        <taxon>Colletotrichum</taxon>
        <taxon>Colletotrichum acutatum species complex</taxon>
    </lineage>
</organism>
<accession>A0A9P7QQS3</accession>
<keyword evidence="2" id="KW-1185">Reference proteome</keyword>
<dbReference type="AlphaFoldDB" id="A0A9P7QQS3"/>
<reference evidence="1" key="1">
    <citation type="submission" date="2021-05" db="EMBL/GenBank/DDBJ databases">
        <title>Comparative genomics of three Colletotrichum scovillei strains and genetic complementation revealed genes involved fungal growth and virulence on chili pepper.</title>
        <authorList>
            <person name="Hsieh D.-K."/>
            <person name="Chuang S.-C."/>
            <person name="Chen C.-Y."/>
            <person name="Chao Y.-T."/>
            <person name="Lu M.-Y.J."/>
            <person name="Lee M.-H."/>
            <person name="Shih M.-C."/>
        </authorList>
    </citation>
    <scope>NUCLEOTIDE SEQUENCE</scope>
    <source>
        <strain evidence="1">Coll-153</strain>
    </source>
</reference>
<evidence type="ECO:0000313" key="1">
    <source>
        <dbReference type="EMBL" id="KAG7041104.1"/>
    </source>
</evidence>
<comment type="caution">
    <text evidence="1">The sequence shown here is derived from an EMBL/GenBank/DDBJ whole genome shotgun (WGS) entry which is preliminary data.</text>
</comment>
<name>A0A9P7QQS3_9PEZI</name>
<evidence type="ECO:0000313" key="2">
    <source>
        <dbReference type="Proteomes" id="UP000699042"/>
    </source>
</evidence>
<sequence>MANRCIHQIRNLGFSTTCVANEGLLQDVSVD</sequence>
<proteinExistence type="predicted"/>
<protein>
    <submittedName>
        <fullName evidence="1">Uncharacterized protein</fullName>
    </submittedName>
</protein>